<name>A0A7W7YJT4_9BACT</name>
<evidence type="ECO:0000313" key="3">
    <source>
        <dbReference type="Proteomes" id="UP000534294"/>
    </source>
</evidence>
<organism evidence="2 3">
    <name type="scientific">Prosthecobacter dejongeii</name>
    <dbReference type="NCBI Taxonomy" id="48465"/>
    <lineage>
        <taxon>Bacteria</taxon>
        <taxon>Pseudomonadati</taxon>
        <taxon>Verrucomicrobiota</taxon>
        <taxon>Verrucomicrobiia</taxon>
        <taxon>Verrucomicrobiales</taxon>
        <taxon>Verrucomicrobiaceae</taxon>
        <taxon>Prosthecobacter</taxon>
    </lineage>
</organism>
<reference evidence="2 3" key="1">
    <citation type="submission" date="2020-08" db="EMBL/GenBank/DDBJ databases">
        <title>Genomic Encyclopedia of Type Strains, Phase IV (KMG-IV): sequencing the most valuable type-strain genomes for metagenomic binning, comparative biology and taxonomic classification.</title>
        <authorList>
            <person name="Goeker M."/>
        </authorList>
    </citation>
    <scope>NUCLEOTIDE SEQUENCE [LARGE SCALE GENOMIC DNA]</scope>
    <source>
        <strain evidence="2 3">DSM 12251</strain>
    </source>
</reference>
<dbReference type="RefSeq" id="WP_281382910.1">
    <property type="nucleotide sequence ID" value="NZ_JACHIF010000003.1"/>
</dbReference>
<gene>
    <name evidence="2" type="ORF">HNQ64_001757</name>
</gene>
<protein>
    <submittedName>
        <fullName evidence="2">Uncharacterized protein</fullName>
    </submittedName>
</protein>
<evidence type="ECO:0000313" key="2">
    <source>
        <dbReference type="EMBL" id="MBB5037508.1"/>
    </source>
</evidence>
<evidence type="ECO:0000256" key="1">
    <source>
        <dbReference type="SAM" id="MobiDB-lite"/>
    </source>
</evidence>
<dbReference type="EMBL" id="JACHIF010000003">
    <property type="protein sequence ID" value="MBB5037508.1"/>
    <property type="molecule type" value="Genomic_DNA"/>
</dbReference>
<keyword evidence="3" id="KW-1185">Reference proteome</keyword>
<feature type="region of interest" description="Disordered" evidence="1">
    <location>
        <begin position="1"/>
        <end position="41"/>
    </location>
</feature>
<dbReference type="Proteomes" id="UP000534294">
    <property type="component" value="Unassembled WGS sequence"/>
</dbReference>
<dbReference type="AlphaFoldDB" id="A0A7W7YJT4"/>
<sequence>MNTVLPLTTSHTPRGSTLLRMGTLRPTFPPFAPRPGGAKEE</sequence>
<feature type="compositionally biased region" description="Polar residues" evidence="1">
    <location>
        <begin position="1"/>
        <end position="15"/>
    </location>
</feature>
<proteinExistence type="predicted"/>
<comment type="caution">
    <text evidence="2">The sequence shown here is derived from an EMBL/GenBank/DDBJ whole genome shotgun (WGS) entry which is preliminary data.</text>
</comment>
<accession>A0A7W7YJT4</accession>